<evidence type="ECO:0000256" key="1">
    <source>
        <dbReference type="ARBA" id="ARBA00022679"/>
    </source>
</evidence>
<dbReference type="Pfam" id="PF00583">
    <property type="entry name" value="Acetyltransf_1"/>
    <property type="match status" value="1"/>
</dbReference>
<reference evidence="3 4" key="1">
    <citation type="submission" date="2016-10" db="EMBL/GenBank/DDBJ databases">
        <authorList>
            <person name="de Groot N.N."/>
        </authorList>
    </citation>
    <scope>NUCLEOTIDE SEQUENCE [LARGE SCALE GENOMIC DNA]</scope>
    <source>
        <strain evidence="3 4">CGMCC 1.12097</strain>
    </source>
</reference>
<dbReference type="PROSITE" id="PS51186">
    <property type="entry name" value="GNAT"/>
    <property type="match status" value="1"/>
</dbReference>
<evidence type="ECO:0000259" key="2">
    <source>
        <dbReference type="PROSITE" id="PS51186"/>
    </source>
</evidence>
<dbReference type="PANTHER" id="PTHR13947">
    <property type="entry name" value="GNAT FAMILY N-ACETYLTRANSFERASE"/>
    <property type="match status" value="1"/>
</dbReference>
<dbReference type="Proteomes" id="UP000198588">
    <property type="component" value="Unassembled WGS sequence"/>
</dbReference>
<dbReference type="RefSeq" id="WP_091579096.1">
    <property type="nucleotide sequence ID" value="NZ_FMXM01000009.1"/>
</dbReference>
<proteinExistence type="predicted"/>
<evidence type="ECO:0000313" key="3">
    <source>
        <dbReference type="EMBL" id="SDA80861.1"/>
    </source>
</evidence>
<dbReference type="InterPro" id="IPR000182">
    <property type="entry name" value="GNAT_dom"/>
</dbReference>
<dbReference type="InterPro" id="IPR050769">
    <property type="entry name" value="NAT_camello-type"/>
</dbReference>
<dbReference type="GO" id="GO:0008080">
    <property type="term" value="F:N-acetyltransferase activity"/>
    <property type="evidence" value="ECO:0007669"/>
    <property type="project" value="InterPro"/>
</dbReference>
<dbReference type="PANTHER" id="PTHR13947:SF37">
    <property type="entry name" value="LD18367P"/>
    <property type="match status" value="1"/>
</dbReference>
<keyword evidence="1 3" id="KW-0808">Transferase</keyword>
<dbReference type="AlphaFoldDB" id="A0A1G5YDP7"/>
<dbReference type="SUPFAM" id="SSF55729">
    <property type="entry name" value="Acyl-CoA N-acyltransferases (Nat)"/>
    <property type="match status" value="1"/>
</dbReference>
<dbReference type="EMBL" id="FMXM01000009">
    <property type="protein sequence ID" value="SDA80861.1"/>
    <property type="molecule type" value="Genomic_DNA"/>
</dbReference>
<organism evidence="3 4">
    <name type="scientific">Mesorhizobium qingshengii</name>
    <dbReference type="NCBI Taxonomy" id="1165689"/>
    <lineage>
        <taxon>Bacteria</taxon>
        <taxon>Pseudomonadati</taxon>
        <taxon>Pseudomonadota</taxon>
        <taxon>Alphaproteobacteria</taxon>
        <taxon>Hyphomicrobiales</taxon>
        <taxon>Phyllobacteriaceae</taxon>
        <taxon>Mesorhizobium</taxon>
    </lineage>
</organism>
<dbReference type="CDD" id="cd04301">
    <property type="entry name" value="NAT_SF"/>
    <property type="match status" value="1"/>
</dbReference>
<feature type="domain" description="N-acetyltransferase" evidence="2">
    <location>
        <begin position="13"/>
        <end position="158"/>
    </location>
</feature>
<sequence>MGASPEVGAAIGYVLKRLRPTMPGFDALREESRSEGYWMLVRLADGWASGRNKFRKRGEALFGAWHGRELAGVCGLNIDPYFEGREHGRVRHLFVSARHRRSGLGRMLVETVIYRARHDFAVLNTRAPQEAFGFYERLGFQPVLGEEFVTHRMSFEKGG</sequence>
<evidence type="ECO:0000313" key="4">
    <source>
        <dbReference type="Proteomes" id="UP000198588"/>
    </source>
</evidence>
<accession>A0A1G5YDP7</accession>
<name>A0A1G5YDP7_9HYPH</name>
<dbReference type="OrthoDB" id="9815041at2"/>
<dbReference type="InterPro" id="IPR016181">
    <property type="entry name" value="Acyl_CoA_acyltransferase"/>
</dbReference>
<gene>
    <name evidence="3" type="ORF">SAMN02927914_03213</name>
</gene>
<dbReference type="STRING" id="1165689.SAMN02927914_03213"/>
<protein>
    <submittedName>
        <fullName evidence="3">Acetyltransferase (GNAT) domain-containing protein</fullName>
    </submittedName>
</protein>
<dbReference type="Gene3D" id="3.40.630.30">
    <property type="match status" value="1"/>
</dbReference>